<name>A0A6V7QFI2_ANACO</name>
<dbReference type="InterPro" id="IPR004911">
    <property type="entry name" value="Interferon-induced_GILT"/>
</dbReference>
<dbReference type="Pfam" id="PF03227">
    <property type="entry name" value="GILT"/>
    <property type="match status" value="1"/>
</dbReference>
<proteinExistence type="inferred from homology"/>
<accession>A0A6V7QFI2</accession>
<evidence type="ECO:0000256" key="1">
    <source>
        <dbReference type="ARBA" id="ARBA00004613"/>
    </source>
</evidence>
<evidence type="ECO:0008006" key="8">
    <source>
        <dbReference type="Google" id="ProtNLM"/>
    </source>
</evidence>
<evidence type="ECO:0000313" key="7">
    <source>
        <dbReference type="EMBL" id="CAD1841899.1"/>
    </source>
</evidence>
<feature type="chain" id="PRO_5027691138" description="GILT-like protein F37H8.5" evidence="6">
    <location>
        <begin position="22"/>
        <end position="109"/>
    </location>
</feature>
<dbReference type="PANTHER" id="PTHR13234:SF8">
    <property type="entry name" value="GAMMA-INTERFERON-INDUCIBLE LYSOSOMAL THIOL REDUCTASE"/>
    <property type="match status" value="1"/>
</dbReference>
<keyword evidence="3" id="KW-0964">Secreted</keyword>
<gene>
    <name evidence="7" type="ORF">CB5_LOCUS25110</name>
</gene>
<dbReference type="GO" id="GO:0016671">
    <property type="term" value="F:oxidoreductase activity, acting on a sulfur group of donors, disulfide as acceptor"/>
    <property type="evidence" value="ECO:0007669"/>
    <property type="project" value="InterPro"/>
</dbReference>
<organism evidence="7">
    <name type="scientific">Ananas comosus var. bracteatus</name>
    <name type="common">red pineapple</name>
    <dbReference type="NCBI Taxonomy" id="296719"/>
    <lineage>
        <taxon>Eukaryota</taxon>
        <taxon>Viridiplantae</taxon>
        <taxon>Streptophyta</taxon>
        <taxon>Embryophyta</taxon>
        <taxon>Tracheophyta</taxon>
        <taxon>Spermatophyta</taxon>
        <taxon>Magnoliopsida</taxon>
        <taxon>Liliopsida</taxon>
        <taxon>Poales</taxon>
        <taxon>Bromeliaceae</taxon>
        <taxon>Bromelioideae</taxon>
        <taxon>Ananas</taxon>
    </lineage>
</organism>
<evidence type="ECO:0000256" key="2">
    <source>
        <dbReference type="ARBA" id="ARBA00005679"/>
    </source>
</evidence>
<keyword evidence="5" id="KW-0325">Glycoprotein</keyword>
<dbReference type="GO" id="GO:0005576">
    <property type="term" value="C:extracellular region"/>
    <property type="evidence" value="ECO:0007669"/>
    <property type="project" value="UniProtKB-SubCell"/>
</dbReference>
<sequence length="109" mass="11649">MAPSLPCSVLTLCLLFTLSFAASSSSSSSSNLSSLSSLSSSNVSLSLYYETLCPGCSNFIVNHLANIFDDGLIEIVDLNLIPLGNARVRSNGTISCQLFDMLGIYDEHY</sequence>
<reference evidence="7" key="1">
    <citation type="submission" date="2020-07" db="EMBL/GenBank/DDBJ databases">
        <authorList>
            <person name="Lin J."/>
        </authorList>
    </citation>
    <scope>NUCLEOTIDE SEQUENCE</scope>
</reference>
<evidence type="ECO:0000256" key="4">
    <source>
        <dbReference type="ARBA" id="ARBA00022729"/>
    </source>
</evidence>
<feature type="signal peptide" evidence="6">
    <location>
        <begin position="1"/>
        <end position="21"/>
    </location>
</feature>
<evidence type="ECO:0000256" key="5">
    <source>
        <dbReference type="ARBA" id="ARBA00023180"/>
    </source>
</evidence>
<dbReference type="EMBL" id="LR862135">
    <property type="protein sequence ID" value="CAD1841899.1"/>
    <property type="molecule type" value="Genomic_DNA"/>
</dbReference>
<evidence type="ECO:0000256" key="6">
    <source>
        <dbReference type="SAM" id="SignalP"/>
    </source>
</evidence>
<comment type="similarity">
    <text evidence="2">Belongs to the GILT family.</text>
</comment>
<keyword evidence="4 6" id="KW-0732">Signal</keyword>
<dbReference type="PANTHER" id="PTHR13234">
    <property type="entry name" value="GAMMA-INTERFERON INDUCIBLE LYSOSOMAL THIOL REDUCTASE GILT"/>
    <property type="match status" value="1"/>
</dbReference>
<evidence type="ECO:0000256" key="3">
    <source>
        <dbReference type="ARBA" id="ARBA00022525"/>
    </source>
</evidence>
<dbReference type="AlphaFoldDB" id="A0A6V7QFI2"/>
<comment type="subcellular location">
    <subcellularLocation>
        <location evidence="1">Secreted</location>
    </subcellularLocation>
</comment>
<protein>
    <recommendedName>
        <fullName evidence="8">GILT-like protein F37H8.5</fullName>
    </recommendedName>
</protein>